<dbReference type="PROSITE" id="PS00039">
    <property type="entry name" value="DEAD_ATP_HELICASE"/>
    <property type="match status" value="1"/>
</dbReference>
<comment type="catalytic activity">
    <reaction evidence="5">
        <text>ATP + H2O = ADP + phosphate + H(+)</text>
        <dbReference type="Rhea" id="RHEA:13065"/>
        <dbReference type="ChEBI" id="CHEBI:15377"/>
        <dbReference type="ChEBI" id="CHEBI:15378"/>
        <dbReference type="ChEBI" id="CHEBI:30616"/>
        <dbReference type="ChEBI" id="CHEBI:43474"/>
        <dbReference type="ChEBI" id="CHEBI:456216"/>
        <dbReference type="EC" id="3.6.4.13"/>
    </reaction>
</comment>
<comment type="function">
    <text evidence="5">DEAD-box RNA helicase involved in the assembly of the 50S ribosomal subunit at low temperature. Exhibits RNA-stimulated ATP hydrolysis and RNA unwinding activity.</text>
</comment>
<evidence type="ECO:0000256" key="6">
    <source>
        <dbReference type="PROSITE-ProRule" id="PRU00552"/>
    </source>
</evidence>
<evidence type="ECO:0000256" key="1">
    <source>
        <dbReference type="ARBA" id="ARBA00022741"/>
    </source>
</evidence>
<evidence type="ECO:0000259" key="8">
    <source>
        <dbReference type="PROSITE" id="PS51192"/>
    </source>
</evidence>
<feature type="domain" description="Helicase ATP-binding" evidence="8">
    <location>
        <begin position="32"/>
        <end position="206"/>
    </location>
</feature>
<dbReference type="GO" id="GO:0016787">
    <property type="term" value="F:hydrolase activity"/>
    <property type="evidence" value="ECO:0007669"/>
    <property type="project" value="UniProtKB-KW"/>
</dbReference>
<sequence length="416" mass="46474">MQFEEFQLDPSLLESLKAMGHKSPTTIQRMTIPLAMEARDILARAPTGTGKTASFLLPALQHLIDFPRRRQGQARVLVLTPTRELASQIHRYACHLATHLELDIKLITGGVPYGPQEEMLRGNVDILVATPGRLLEYLDKGKFTAEMVEVLVIDEADRMLDMGFGEVVKTLSKEARDRKQAMLFSATLEGGGVGSFARELLNEPVFVESEPPRSEKAKIHQWIHLADDKNHKFALLCHLLKQEDVKRAIVFCKTRDIVASLEGQLQQAGIVCAFMRGDMDQKKRFQALGRFTKGEVNVLLATDVAARGIDIDDITHVINFDMPRSADVYVHRIGRTGRAGAKGTAISLVEAHDMQVLGKVERYIEQPLKRRVIEELRPKHKEAKVPGKKKVKGKDAKAKPKKPKKPKKPAEKAAKV</sequence>
<protein>
    <recommendedName>
        <fullName evidence="5">ATP-dependent RNA helicase SrmB</fullName>
        <ecNumber evidence="5">3.6.4.13</ecNumber>
    </recommendedName>
</protein>
<dbReference type="InterPro" id="IPR014014">
    <property type="entry name" value="RNA_helicase_DEAD_Q_motif"/>
</dbReference>
<dbReference type="SMART" id="SM00490">
    <property type="entry name" value="HELICc"/>
    <property type="match status" value="1"/>
</dbReference>
<comment type="caution">
    <text evidence="11">The sequence shown here is derived from an EMBL/GenBank/DDBJ whole genome shotgun (WGS) entry which is preliminary data.</text>
</comment>
<keyword evidence="3 5" id="KW-0347">Helicase</keyword>
<dbReference type="InterPro" id="IPR001650">
    <property type="entry name" value="Helicase_C-like"/>
</dbReference>
<gene>
    <name evidence="5 11" type="primary">srmB</name>
    <name evidence="11" type="ORF">KJI95_03340</name>
</gene>
<dbReference type="PANTHER" id="PTHR47959">
    <property type="entry name" value="ATP-DEPENDENT RNA HELICASE RHLE-RELATED"/>
    <property type="match status" value="1"/>
</dbReference>
<dbReference type="InterPro" id="IPR028621">
    <property type="entry name" value="DEAD_helicase_SrmB"/>
</dbReference>
<dbReference type="InterPro" id="IPR011545">
    <property type="entry name" value="DEAD/DEAH_box_helicase_dom"/>
</dbReference>
<comment type="subunit">
    <text evidence="5">Interacts with the 50S ribosomal subunit.</text>
</comment>
<organism evidence="11 12">
    <name type="scientific">Shewanella jiangmenensis</name>
    <dbReference type="NCBI Taxonomy" id="2837387"/>
    <lineage>
        <taxon>Bacteria</taxon>
        <taxon>Pseudomonadati</taxon>
        <taxon>Pseudomonadota</taxon>
        <taxon>Gammaproteobacteria</taxon>
        <taxon>Alteromonadales</taxon>
        <taxon>Shewanellaceae</taxon>
        <taxon>Shewanella</taxon>
    </lineage>
</organism>
<evidence type="ECO:0000256" key="5">
    <source>
        <dbReference type="HAMAP-Rule" id="MF_00967"/>
    </source>
</evidence>
<evidence type="ECO:0000313" key="11">
    <source>
        <dbReference type="EMBL" id="MBT1443556.1"/>
    </source>
</evidence>
<dbReference type="EC" id="3.6.4.13" evidence="5"/>
<dbReference type="InterPro" id="IPR050079">
    <property type="entry name" value="DEAD_box_RNA_helicase"/>
</dbReference>
<dbReference type="PROSITE" id="PS51195">
    <property type="entry name" value="Q_MOTIF"/>
    <property type="match status" value="1"/>
</dbReference>
<feature type="compositionally biased region" description="Basic residues" evidence="7">
    <location>
        <begin position="378"/>
        <end position="392"/>
    </location>
</feature>
<evidence type="ECO:0000256" key="2">
    <source>
        <dbReference type="ARBA" id="ARBA00022801"/>
    </source>
</evidence>
<dbReference type="NCBIfam" id="NF008394">
    <property type="entry name" value="PRK11192.1"/>
    <property type="match status" value="1"/>
</dbReference>
<keyword evidence="4 5" id="KW-0067">ATP-binding</keyword>
<dbReference type="InterPro" id="IPR014001">
    <property type="entry name" value="Helicase_ATP-bd"/>
</dbReference>
<accession>A0ABS5UZD6</accession>
<dbReference type="SUPFAM" id="SSF52540">
    <property type="entry name" value="P-loop containing nucleoside triphosphate hydrolases"/>
    <property type="match status" value="2"/>
</dbReference>
<dbReference type="SMART" id="SM00487">
    <property type="entry name" value="DEXDc"/>
    <property type="match status" value="1"/>
</dbReference>
<evidence type="ECO:0000259" key="9">
    <source>
        <dbReference type="PROSITE" id="PS51194"/>
    </source>
</evidence>
<dbReference type="PROSITE" id="PS51194">
    <property type="entry name" value="HELICASE_CTER"/>
    <property type="match status" value="1"/>
</dbReference>
<dbReference type="Pfam" id="PF00271">
    <property type="entry name" value="Helicase_C"/>
    <property type="match status" value="1"/>
</dbReference>
<evidence type="ECO:0000259" key="10">
    <source>
        <dbReference type="PROSITE" id="PS51195"/>
    </source>
</evidence>
<feature type="region of interest" description="Disordered" evidence="7">
    <location>
        <begin position="375"/>
        <end position="416"/>
    </location>
</feature>
<dbReference type="Pfam" id="PF00270">
    <property type="entry name" value="DEAD"/>
    <property type="match status" value="1"/>
</dbReference>
<comment type="subcellular location">
    <subcellularLocation>
        <location evidence="5">Cytoplasm</location>
    </subcellularLocation>
</comment>
<name>A0ABS5UZD6_9GAMM</name>
<keyword evidence="12" id="KW-1185">Reference proteome</keyword>
<keyword evidence="5" id="KW-0963">Cytoplasm</keyword>
<reference evidence="11 12" key="1">
    <citation type="submission" date="2021-05" db="EMBL/GenBank/DDBJ databases">
        <title>Shewanella sp. JM162201.</title>
        <authorList>
            <person name="Xu S."/>
            <person name="Li A."/>
        </authorList>
    </citation>
    <scope>NUCLEOTIDE SEQUENCE [LARGE SCALE GENOMIC DNA]</scope>
    <source>
        <strain evidence="11 12">JM162201</strain>
    </source>
</reference>
<dbReference type="InterPro" id="IPR027417">
    <property type="entry name" value="P-loop_NTPase"/>
</dbReference>
<keyword evidence="1 5" id="KW-0547">Nucleotide-binding</keyword>
<dbReference type="PANTHER" id="PTHR47959:SF3">
    <property type="entry name" value="ATP-DEPENDENT RNA HELICASE SRMB"/>
    <property type="match status" value="1"/>
</dbReference>
<feature type="short sequence motif" description="Q motif" evidence="6">
    <location>
        <begin position="1"/>
        <end position="29"/>
    </location>
</feature>
<evidence type="ECO:0000256" key="7">
    <source>
        <dbReference type="SAM" id="MobiDB-lite"/>
    </source>
</evidence>
<evidence type="ECO:0000313" key="12">
    <source>
        <dbReference type="Proteomes" id="UP001195903"/>
    </source>
</evidence>
<dbReference type="EMBL" id="JAHEPS010000001">
    <property type="protein sequence ID" value="MBT1443556.1"/>
    <property type="molecule type" value="Genomic_DNA"/>
</dbReference>
<proteinExistence type="inferred from homology"/>
<keyword evidence="2 5" id="KW-0378">Hydrolase</keyword>
<feature type="domain" description="DEAD-box RNA helicase Q" evidence="10">
    <location>
        <begin position="1"/>
        <end position="29"/>
    </location>
</feature>
<evidence type="ECO:0000256" key="3">
    <source>
        <dbReference type="ARBA" id="ARBA00022806"/>
    </source>
</evidence>
<comment type="similarity">
    <text evidence="5">Belongs to the DEAD box helicase family. SrmB subfamily.</text>
</comment>
<dbReference type="CDD" id="cd00268">
    <property type="entry name" value="DEADc"/>
    <property type="match status" value="1"/>
</dbReference>
<dbReference type="Gene3D" id="3.40.50.300">
    <property type="entry name" value="P-loop containing nucleotide triphosphate hydrolases"/>
    <property type="match status" value="2"/>
</dbReference>
<feature type="domain" description="Helicase C-terminal" evidence="9">
    <location>
        <begin position="235"/>
        <end position="384"/>
    </location>
</feature>
<keyword evidence="5" id="KW-0690">Ribosome biogenesis</keyword>
<dbReference type="PROSITE" id="PS51192">
    <property type="entry name" value="HELICASE_ATP_BIND_1"/>
    <property type="match status" value="1"/>
</dbReference>
<evidence type="ECO:0000256" key="4">
    <source>
        <dbReference type="ARBA" id="ARBA00022840"/>
    </source>
</evidence>
<dbReference type="Proteomes" id="UP001195903">
    <property type="component" value="Unassembled WGS sequence"/>
</dbReference>
<dbReference type="CDD" id="cd18787">
    <property type="entry name" value="SF2_C_DEAD"/>
    <property type="match status" value="1"/>
</dbReference>
<dbReference type="RefSeq" id="WP_214505733.1">
    <property type="nucleotide sequence ID" value="NZ_JAHEPS010000001.1"/>
</dbReference>
<dbReference type="InterPro" id="IPR044742">
    <property type="entry name" value="DEAD/DEAH_RhlB"/>
</dbReference>
<dbReference type="InterPro" id="IPR000629">
    <property type="entry name" value="RNA-helicase_DEAD-box_CS"/>
</dbReference>
<dbReference type="GO" id="GO:0003724">
    <property type="term" value="F:RNA helicase activity"/>
    <property type="evidence" value="ECO:0007669"/>
    <property type="project" value="UniProtKB-EC"/>
</dbReference>
<dbReference type="HAMAP" id="MF_00967">
    <property type="entry name" value="DEAD_helicase_SrmB"/>
    <property type="match status" value="1"/>
</dbReference>